<dbReference type="PANTHER" id="PTHR37695:SF1">
    <property type="entry name" value="RECOMBINATION INITIATION DEFECTS 3-RELATED"/>
    <property type="match status" value="1"/>
</dbReference>
<sequence length="416" mass="46662">MKMKINRACDLSSISVLPPHARRPTTLQAVGQASQLQTQQHSQQSFSQGLSSQHGLFSQFSQTSLDEVLANDLRYSSGERENSKRNIPSLARVNHTREESQMPISRNSTKVIRKWSANSSLDGGSQMTEELERRIGLMEASLSRFGIVVDSVQSDVMQVNKRTKELSLEVESIQQKLMTQDNSLQQMSKGQEDIKASLDGCFKSISEQLVKHKNEDQLQEVFSALSALPGKVEGLMLKLQDQLHNTFTKEMEATRYIPQDQKSAARAVLPVKGTSISAIPQRKAQQLESILKYQSVGFSSAANSAERLQTSLVPKTELGGWTSVKSEKTTFAPNLPTMKHKQKDVLSNRKVRVDEIECRLVIESDEEIDSGFPCLLDERETDRGSSITDEVKVETARILRKARKRKWRSSKTIVIN</sequence>
<accession>A0ABM3HWN1</accession>
<evidence type="ECO:0000313" key="2">
    <source>
        <dbReference type="Proteomes" id="UP000827889"/>
    </source>
</evidence>
<dbReference type="InterPro" id="IPR034546">
    <property type="entry name" value="PAIR1"/>
</dbReference>
<dbReference type="RefSeq" id="XP_048141002.1">
    <property type="nucleotide sequence ID" value="XM_048285045.1"/>
</dbReference>
<gene>
    <name evidence="3 4" type="primary">LOC115748526</name>
</gene>
<feature type="region of interest" description="Disordered" evidence="1">
    <location>
        <begin position="27"/>
        <end position="48"/>
    </location>
</feature>
<dbReference type="PANTHER" id="PTHR37695">
    <property type="entry name" value="RECOMBINATION INITIATION DEFECTS 3-RELATED"/>
    <property type="match status" value="1"/>
</dbReference>
<evidence type="ECO:0000256" key="1">
    <source>
        <dbReference type="SAM" id="MobiDB-lite"/>
    </source>
</evidence>
<evidence type="ECO:0000313" key="3">
    <source>
        <dbReference type="RefSeq" id="XP_048141001.1"/>
    </source>
</evidence>
<proteinExistence type="predicted"/>
<reference evidence="3 4" key="1">
    <citation type="submission" date="2025-05" db="UniProtKB">
        <authorList>
            <consortium name="RefSeq"/>
        </authorList>
    </citation>
    <scope>IDENTIFICATION</scope>
    <source>
        <tissue evidence="3 4">Leaf</tissue>
    </source>
</reference>
<evidence type="ECO:0000313" key="4">
    <source>
        <dbReference type="RefSeq" id="XP_048141002.1"/>
    </source>
</evidence>
<protein>
    <submittedName>
        <fullName evidence="3">Recombination initiation defects 3 isoform X1</fullName>
    </submittedName>
    <submittedName>
        <fullName evidence="4">Recombination initiation defects 3 isoform X2</fullName>
    </submittedName>
</protein>
<name>A0ABM3HWN1_9MYRT</name>
<dbReference type="GeneID" id="115748526"/>
<organism evidence="2 4">
    <name type="scientific">Rhodamnia argentea</name>
    <dbReference type="NCBI Taxonomy" id="178133"/>
    <lineage>
        <taxon>Eukaryota</taxon>
        <taxon>Viridiplantae</taxon>
        <taxon>Streptophyta</taxon>
        <taxon>Embryophyta</taxon>
        <taxon>Tracheophyta</taxon>
        <taxon>Spermatophyta</taxon>
        <taxon>Magnoliopsida</taxon>
        <taxon>eudicotyledons</taxon>
        <taxon>Gunneridae</taxon>
        <taxon>Pentapetalae</taxon>
        <taxon>rosids</taxon>
        <taxon>malvids</taxon>
        <taxon>Myrtales</taxon>
        <taxon>Myrtaceae</taxon>
        <taxon>Myrtoideae</taxon>
        <taxon>Myrteae</taxon>
        <taxon>Australasian group</taxon>
        <taxon>Rhodamnia</taxon>
    </lineage>
</organism>
<keyword evidence="2" id="KW-1185">Reference proteome</keyword>
<dbReference type="RefSeq" id="XP_048141001.1">
    <property type="nucleotide sequence ID" value="XM_048285044.1"/>
</dbReference>
<dbReference type="Proteomes" id="UP000827889">
    <property type="component" value="Chromosome 9"/>
</dbReference>
<feature type="compositionally biased region" description="Low complexity" evidence="1">
    <location>
        <begin position="31"/>
        <end position="48"/>
    </location>
</feature>